<name>A0A2I2GQC4_9EURO</name>
<keyword evidence="4" id="KW-1185">Reference proteome</keyword>
<evidence type="ECO:0000256" key="1">
    <source>
        <dbReference type="ARBA" id="ARBA00004685"/>
    </source>
</evidence>
<comment type="similarity">
    <text evidence="2">Belongs to the ustYa family.</text>
</comment>
<dbReference type="Proteomes" id="UP000234275">
    <property type="component" value="Unassembled WGS sequence"/>
</dbReference>
<dbReference type="VEuPathDB" id="FungiDB:P170DRAFT_421695"/>
<dbReference type="GO" id="GO:0043386">
    <property type="term" value="P:mycotoxin biosynthetic process"/>
    <property type="evidence" value="ECO:0007669"/>
    <property type="project" value="InterPro"/>
</dbReference>
<dbReference type="RefSeq" id="XP_024710384.1">
    <property type="nucleotide sequence ID" value="XM_024847384.1"/>
</dbReference>
<dbReference type="AlphaFoldDB" id="A0A2I2GQC4"/>
<accession>A0A2I2GQC4</accession>
<gene>
    <name evidence="3" type="ORF">P170DRAFT_421695</name>
</gene>
<dbReference type="InterPro" id="IPR021765">
    <property type="entry name" value="UstYa-like"/>
</dbReference>
<reference evidence="3 4" key="1">
    <citation type="submission" date="2016-12" db="EMBL/GenBank/DDBJ databases">
        <title>The genomes of Aspergillus section Nigri reveals drivers in fungal speciation.</title>
        <authorList>
            <consortium name="DOE Joint Genome Institute"/>
            <person name="Vesth T.C."/>
            <person name="Nybo J."/>
            <person name="Theobald S."/>
            <person name="Brandl J."/>
            <person name="Frisvad J.C."/>
            <person name="Nielsen K.F."/>
            <person name="Lyhne E.K."/>
            <person name="Kogle M.E."/>
            <person name="Kuo A."/>
            <person name="Riley R."/>
            <person name="Clum A."/>
            <person name="Nolan M."/>
            <person name="Lipzen A."/>
            <person name="Salamov A."/>
            <person name="Henrissat B."/>
            <person name="Wiebenga A."/>
            <person name="De Vries R.P."/>
            <person name="Grigoriev I.V."/>
            <person name="Mortensen U.H."/>
            <person name="Andersen M.R."/>
            <person name="Baker S.E."/>
        </authorList>
    </citation>
    <scope>NUCLEOTIDE SEQUENCE [LARGE SCALE GENOMIC DNA]</scope>
    <source>
        <strain evidence="3 4">IBT 23096</strain>
    </source>
</reference>
<comment type="caution">
    <text evidence="3">The sequence shown here is derived from an EMBL/GenBank/DDBJ whole genome shotgun (WGS) entry which is preliminary data.</text>
</comment>
<evidence type="ECO:0000313" key="3">
    <source>
        <dbReference type="EMBL" id="PLB55082.1"/>
    </source>
</evidence>
<organism evidence="3 4">
    <name type="scientific">Aspergillus steynii IBT 23096</name>
    <dbReference type="NCBI Taxonomy" id="1392250"/>
    <lineage>
        <taxon>Eukaryota</taxon>
        <taxon>Fungi</taxon>
        <taxon>Dikarya</taxon>
        <taxon>Ascomycota</taxon>
        <taxon>Pezizomycotina</taxon>
        <taxon>Eurotiomycetes</taxon>
        <taxon>Eurotiomycetidae</taxon>
        <taxon>Eurotiales</taxon>
        <taxon>Aspergillaceae</taxon>
        <taxon>Aspergillus</taxon>
        <taxon>Aspergillus subgen. Circumdati</taxon>
    </lineage>
</organism>
<dbReference type="PANTHER" id="PTHR33365">
    <property type="entry name" value="YALI0B05434P"/>
    <property type="match status" value="1"/>
</dbReference>
<comment type="pathway">
    <text evidence="1">Mycotoxin biosynthesis.</text>
</comment>
<evidence type="ECO:0000256" key="2">
    <source>
        <dbReference type="ARBA" id="ARBA00035112"/>
    </source>
</evidence>
<dbReference type="Pfam" id="PF11807">
    <property type="entry name" value="UstYa"/>
    <property type="match status" value="1"/>
</dbReference>
<proteinExistence type="inferred from homology"/>
<protein>
    <recommendedName>
        <fullName evidence="5">Tat pathway signal sequence</fullName>
    </recommendedName>
</protein>
<dbReference type="STRING" id="1392250.A0A2I2GQC4"/>
<dbReference type="EMBL" id="MSFO01000001">
    <property type="protein sequence ID" value="PLB55082.1"/>
    <property type="molecule type" value="Genomic_DNA"/>
</dbReference>
<evidence type="ECO:0000313" key="4">
    <source>
        <dbReference type="Proteomes" id="UP000234275"/>
    </source>
</evidence>
<dbReference type="PANTHER" id="PTHR33365:SF4">
    <property type="entry name" value="CYCLOCHLOROTINE BIOSYNTHESIS PROTEIN O"/>
    <property type="match status" value="1"/>
</dbReference>
<evidence type="ECO:0008006" key="5">
    <source>
        <dbReference type="Google" id="ProtNLM"/>
    </source>
</evidence>
<dbReference type="OrthoDB" id="3687641at2759"/>
<sequence length="186" mass="21196">MAPEYTDYAPLPIRNEEGLDRDNDWVSQTRVKSTWMLHSILTLSLVLNASFVLYQLSSPADVSDTQVLYSPAQDVLRYKNIVFDSSFGAMKTMYQGPPSNVNNDLWSELYNLFHQLHCLNQVRKGLYGEVDWTDEDDHTGITHLDHCVDIIRQNLMKRGKRFIRASKLTSSVQCGHNPADMDTGLA</sequence>
<dbReference type="GeneID" id="36555083"/>